<dbReference type="PANTHER" id="PTHR43584:SF8">
    <property type="entry name" value="N-ACETYLMURAMATE ALPHA-1-PHOSPHATE URIDYLYLTRANSFERASE"/>
    <property type="match status" value="1"/>
</dbReference>
<name>A0A1I4MT65_9BURK</name>
<dbReference type="RefSeq" id="WP_093388039.1">
    <property type="nucleotide sequence ID" value="NZ_FOTW01000011.1"/>
</dbReference>
<dbReference type="STRING" id="758825.SAMN02982985_02611"/>
<dbReference type="InterPro" id="IPR029044">
    <property type="entry name" value="Nucleotide-diphossugar_trans"/>
</dbReference>
<evidence type="ECO:0000313" key="4">
    <source>
        <dbReference type="EMBL" id="SFM06449.1"/>
    </source>
</evidence>
<sequence length="250" mass="27267">MLNIVLPMAGHGSRFAQAGYVEPKPLIPLGGKSMIEVVVDNLRPAQPHRFIFLCQRAHLEQYALGARLAAIAPGCVVVPVAQVTEGAACTVLLARELIDNEQPLMIANCDQYIDARIDDYLARMAAERLDGLIMTMTADDPKWSFVRLDGGGAIVEVVEKQVVSDEATVGIYNFARGSDFVAAAEQMIARGLRVNGEFYVAPAYNELIARGRKLGYHNIGRDRAGMYGLGVPDDLRFFLAHPLGRALARD</sequence>
<evidence type="ECO:0000259" key="3">
    <source>
        <dbReference type="Pfam" id="PF00483"/>
    </source>
</evidence>
<protein>
    <submittedName>
        <fullName evidence="4">dTDP-glucose pyrophosphorylase</fullName>
    </submittedName>
</protein>
<keyword evidence="2" id="KW-0548">Nucleotidyltransferase</keyword>
<organism evidence="4 5">
    <name type="scientific">Rugamonas rubra</name>
    <dbReference type="NCBI Taxonomy" id="758825"/>
    <lineage>
        <taxon>Bacteria</taxon>
        <taxon>Pseudomonadati</taxon>
        <taxon>Pseudomonadota</taxon>
        <taxon>Betaproteobacteria</taxon>
        <taxon>Burkholderiales</taxon>
        <taxon>Oxalobacteraceae</taxon>
        <taxon>Telluria group</taxon>
        <taxon>Rugamonas</taxon>
    </lineage>
</organism>
<dbReference type="PIRSF" id="PIRSF028162">
    <property type="entry name" value="BcbE_prd"/>
    <property type="match status" value="1"/>
</dbReference>
<dbReference type="AlphaFoldDB" id="A0A1I4MT65"/>
<dbReference type="Pfam" id="PF00483">
    <property type="entry name" value="NTP_transferase"/>
    <property type="match status" value="1"/>
</dbReference>
<accession>A0A1I4MT65</accession>
<dbReference type="CDD" id="cd04183">
    <property type="entry name" value="GT2_BcE_like"/>
    <property type="match status" value="1"/>
</dbReference>
<dbReference type="EMBL" id="FOTW01000011">
    <property type="protein sequence ID" value="SFM06449.1"/>
    <property type="molecule type" value="Genomic_DNA"/>
</dbReference>
<dbReference type="Gene3D" id="3.90.550.10">
    <property type="entry name" value="Spore Coat Polysaccharide Biosynthesis Protein SpsA, Chain A"/>
    <property type="match status" value="1"/>
</dbReference>
<dbReference type="Proteomes" id="UP000199470">
    <property type="component" value="Unassembled WGS sequence"/>
</dbReference>
<feature type="domain" description="Nucleotidyl transferase" evidence="3">
    <location>
        <begin position="9"/>
        <end position="177"/>
    </location>
</feature>
<dbReference type="InterPro" id="IPR016873">
    <property type="entry name" value="Caps_polysacc_synth_BcbE_prd"/>
</dbReference>
<evidence type="ECO:0000313" key="5">
    <source>
        <dbReference type="Proteomes" id="UP000199470"/>
    </source>
</evidence>
<dbReference type="InterPro" id="IPR005835">
    <property type="entry name" value="NTP_transferase_dom"/>
</dbReference>
<proteinExistence type="predicted"/>
<gene>
    <name evidence="4" type="ORF">SAMN02982985_02611</name>
</gene>
<dbReference type="OrthoDB" id="9788272at2"/>
<dbReference type="PANTHER" id="PTHR43584">
    <property type="entry name" value="NUCLEOTIDYL TRANSFERASE"/>
    <property type="match status" value="1"/>
</dbReference>
<dbReference type="InterPro" id="IPR050065">
    <property type="entry name" value="GlmU-like"/>
</dbReference>
<dbReference type="GO" id="GO:0016779">
    <property type="term" value="F:nucleotidyltransferase activity"/>
    <property type="evidence" value="ECO:0007669"/>
    <property type="project" value="UniProtKB-KW"/>
</dbReference>
<evidence type="ECO:0000256" key="1">
    <source>
        <dbReference type="ARBA" id="ARBA00022679"/>
    </source>
</evidence>
<reference evidence="4" key="1">
    <citation type="submission" date="2016-10" db="EMBL/GenBank/DDBJ databases">
        <authorList>
            <person name="de Groot N.N."/>
        </authorList>
    </citation>
    <scope>NUCLEOTIDE SEQUENCE [LARGE SCALE GENOMIC DNA]</scope>
    <source>
        <strain evidence="4">ATCC 43154</strain>
    </source>
</reference>
<keyword evidence="5" id="KW-1185">Reference proteome</keyword>
<keyword evidence="1" id="KW-0808">Transferase</keyword>
<dbReference type="SUPFAM" id="SSF53448">
    <property type="entry name" value="Nucleotide-diphospho-sugar transferases"/>
    <property type="match status" value="1"/>
</dbReference>
<evidence type="ECO:0000256" key="2">
    <source>
        <dbReference type="ARBA" id="ARBA00022695"/>
    </source>
</evidence>